<name>A0A2A6CN27_PRIPA</name>
<reference evidence="2" key="1">
    <citation type="journal article" date="2008" name="Nat. Genet.">
        <title>The Pristionchus pacificus genome provides a unique perspective on nematode lifestyle and parasitism.</title>
        <authorList>
            <person name="Dieterich C."/>
            <person name="Clifton S.W."/>
            <person name="Schuster L.N."/>
            <person name="Chinwalla A."/>
            <person name="Delehaunty K."/>
            <person name="Dinkelacker I."/>
            <person name="Fulton L."/>
            <person name="Fulton R."/>
            <person name="Godfrey J."/>
            <person name="Minx P."/>
            <person name="Mitreva M."/>
            <person name="Roeseler W."/>
            <person name="Tian H."/>
            <person name="Witte H."/>
            <person name="Yang S.P."/>
            <person name="Wilson R.K."/>
            <person name="Sommer R.J."/>
        </authorList>
    </citation>
    <scope>NUCLEOTIDE SEQUENCE [LARGE SCALE GENOMIC DNA]</scope>
    <source>
        <strain evidence="2">PS312</strain>
    </source>
</reference>
<dbReference type="Proteomes" id="UP000005239">
    <property type="component" value="Unassembled WGS sequence"/>
</dbReference>
<evidence type="ECO:0000313" key="1">
    <source>
        <dbReference type="EnsemblMetazoa" id="PPA41443.1"/>
    </source>
</evidence>
<sequence length="82" mass="9494">MHRQSTCMPTTLLKDGNAMNGDGFCAAVTMIVINTTFRKHMLLSFGFRKKRIDLRQINFEFLTIFTEFNSFQFSYLSSKAKV</sequence>
<organism evidence="1 2">
    <name type="scientific">Pristionchus pacificus</name>
    <name type="common">Parasitic nematode worm</name>
    <dbReference type="NCBI Taxonomy" id="54126"/>
    <lineage>
        <taxon>Eukaryota</taxon>
        <taxon>Metazoa</taxon>
        <taxon>Ecdysozoa</taxon>
        <taxon>Nematoda</taxon>
        <taxon>Chromadorea</taxon>
        <taxon>Rhabditida</taxon>
        <taxon>Rhabditina</taxon>
        <taxon>Diplogasteromorpha</taxon>
        <taxon>Diplogasteroidea</taxon>
        <taxon>Neodiplogasteridae</taxon>
        <taxon>Pristionchus</taxon>
    </lineage>
</organism>
<evidence type="ECO:0000313" key="2">
    <source>
        <dbReference type="Proteomes" id="UP000005239"/>
    </source>
</evidence>
<dbReference type="EnsemblMetazoa" id="PPA41443.1">
    <property type="protein sequence ID" value="PPA41443.1"/>
    <property type="gene ID" value="WBGene00279812"/>
</dbReference>
<accession>A0A8R1YZ02</accession>
<accession>A0A2A6CN27</accession>
<protein>
    <submittedName>
        <fullName evidence="1">Uncharacterized protein</fullName>
    </submittedName>
</protein>
<reference evidence="1" key="2">
    <citation type="submission" date="2022-06" db="UniProtKB">
        <authorList>
            <consortium name="EnsemblMetazoa"/>
        </authorList>
    </citation>
    <scope>IDENTIFICATION</scope>
    <source>
        <strain evidence="1">PS312</strain>
    </source>
</reference>
<dbReference type="AlphaFoldDB" id="A0A2A6CN27"/>
<keyword evidence="2" id="KW-1185">Reference proteome</keyword>
<proteinExistence type="predicted"/>
<gene>
    <name evidence="1" type="primary">WBGene00279812</name>
</gene>